<evidence type="ECO:0000259" key="8">
    <source>
        <dbReference type="PROSITE" id="PS51371"/>
    </source>
</evidence>
<feature type="region of interest" description="Disordered" evidence="7">
    <location>
        <begin position="1"/>
        <end position="25"/>
    </location>
</feature>
<dbReference type="GO" id="GO:0016853">
    <property type="term" value="F:isomerase activity"/>
    <property type="evidence" value="ECO:0007669"/>
    <property type="project" value="UniProtKB-KW"/>
</dbReference>
<dbReference type="SUPFAM" id="SSF53697">
    <property type="entry name" value="SIS domain"/>
    <property type="match status" value="1"/>
</dbReference>
<feature type="site" description="Catalytically relevant" evidence="5">
    <location>
        <position position="132"/>
    </location>
</feature>
<evidence type="ECO:0000256" key="7">
    <source>
        <dbReference type="SAM" id="MobiDB-lite"/>
    </source>
</evidence>
<evidence type="ECO:0000256" key="1">
    <source>
        <dbReference type="ARBA" id="ARBA00008165"/>
    </source>
</evidence>
<evidence type="ECO:0000256" key="2">
    <source>
        <dbReference type="ARBA" id="ARBA00022737"/>
    </source>
</evidence>
<reference evidence="11" key="2">
    <citation type="submission" date="2025-08" db="UniProtKB">
        <authorList>
            <consortium name="RefSeq"/>
        </authorList>
    </citation>
    <scope>IDENTIFICATION</scope>
    <source>
        <tissue evidence="11">Young leaves</tissue>
    </source>
</reference>
<dbReference type="InterPro" id="IPR035474">
    <property type="entry name" value="SIS_Kpsf"/>
</dbReference>
<feature type="domain" description="CBS" evidence="8">
    <location>
        <begin position="299"/>
        <end position="352"/>
    </location>
</feature>
<dbReference type="InterPro" id="IPR004800">
    <property type="entry name" value="KdsD/KpsF-type"/>
</dbReference>
<keyword evidence="11" id="KW-0413">Isomerase</keyword>
<dbReference type="Gene3D" id="3.10.580.10">
    <property type="entry name" value="CBS-domain"/>
    <property type="match status" value="1"/>
</dbReference>
<dbReference type="GO" id="GO:0005975">
    <property type="term" value="P:carbohydrate metabolic process"/>
    <property type="evidence" value="ECO:0007669"/>
    <property type="project" value="InterPro"/>
</dbReference>
<dbReference type="InterPro" id="IPR046342">
    <property type="entry name" value="CBS_dom_sf"/>
</dbReference>
<feature type="domain" description="SIS" evidence="9">
    <location>
        <begin position="61"/>
        <end position="205"/>
    </location>
</feature>
<dbReference type="PROSITE" id="PS51464">
    <property type="entry name" value="SIS"/>
    <property type="match status" value="1"/>
</dbReference>
<reference evidence="10" key="1">
    <citation type="journal article" date="2019" name="Nat. Commun.">
        <title>Genome-wide association mapping of date palm fruit traits.</title>
        <authorList>
            <person name="Hazzouri K.M."/>
            <person name="Gros-Balthazard M."/>
            <person name="Flowers J.M."/>
            <person name="Copetti D."/>
            <person name="Lemansour A."/>
            <person name="Lebrun M."/>
            <person name="Masmoudi K."/>
            <person name="Ferrand S."/>
            <person name="Dhar M.I."/>
            <person name="Fresquez Z.A."/>
            <person name="Rosas U."/>
            <person name="Zhang J."/>
            <person name="Talag J."/>
            <person name="Lee S."/>
            <person name="Kudrna D."/>
            <person name="Powell R.F."/>
            <person name="Leitch I.J."/>
            <person name="Krueger R.R."/>
            <person name="Wing R.A."/>
            <person name="Amiri K.M.A."/>
            <person name="Purugganan M.D."/>
        </authorList>
    </citation>
    <scope>NUCLEOTIDE SEQUENCE [LARGE SCALE GENOMIC DNA]</scope>
    <source>
        <strain evidence="10">cv. Khalas</strain>
    </source>
</reference>
<dbReference type="InterPro" id="IPR046348">
    <property type="entry name" value="SIS_dom_sf"/>
</dbReference>
<dbReference type="Pfam" id="PF00571">
    <property type="entry name" value="CBS"/>
    <property type="match status" value="2"/>
</dbReference>
<comment type="similarity">
    <text evidence="1 4">Belongs to the SIS family. GutQ/KpsF subfamily.</text>
</comment>
<dbReference type="PANTHER" id="PTHR47476">
    <property type="match status" value="1"/>
</dbReference>
<dbReference type="NCBIfam" id="TIGR00393">
    <property type="entry name" value="kpsF"/>
    <property type="match status" value="1"/>
</dbReference>
<keyword evidence="10" id="KW-1185">Reference proteome</keyword>
<keyword evidence="3 6" id="KW-0129">CBS domain</keyword>
<dbReference type="GO" id="GO:0097367">
    <property type="term" value="F:carbohydrate derivative binding"/>
    <property type="evidence" value="ECO:0007669"/>
    <property type="project" value="InterPro"/>
</dbReference>
<dbReference type="GO" id="GO:1901135">
    <property type="term" value="P:carbohydrate derivative metabolic process"/>
    <property type="evidence" value="ECO:0007669"/>
    <property type="project" value="InterPro"/>
</dbReference>
<dbReference type="InterPro" id="IPR000644">
    <property type="entry name" value="CBS_dom"/>
</dbReference>
<sequence length="352" mass="37511">MGSLAPPRSPPPAMAAQVGGAAHSKHPTPLCAEGLRRLFEAQQRHLNHFFDKLDLEQALAFAQALLDAPGGVFFSGVGKSGLIARKLSQTLASLGFARAAFLPPVDALHGDIGALCAADVLVLLSKSGSSDELLRLVPCARAKGAFLVSMTSVEGSRLAALCDMHVHLPLERELCPFDLAPVTSTAIQMVFGDTIAVALMAARRLTKEQYAANHPAGKIGKRLIFKVKDVMKKQEELPICKEGDLIIDQLIELTSKGCGCLLVVDDEHHMIGTFTDGDLRRTLGDSGEAIFKITVGEMCNRCPRTISPDAMAVEAMQKMESPPSAVQFLPVVDHQNIVIGIVTLHGLVSAGL</sequence>
<dbReference type="RefSeq" id="XP_038972527.1">
    <property type="nucleotide sequence ID" value="XM_039116599.1"/>
</dbReference>
<evidence type="ECO:0000313" key="11">
    <source>
        <dbReference type="RefSeq" id="XP_038972527.1"/>
    </source>
</evidence>
<feature type="site" description="Catalytically relevant" evidence="5">
    <location>
        <position position="173"/>
    </location>
</feature>
<feature type="site" description="Catalytically relevant" evidence="5">
    <location>
        <position position="79"/>
    </location>
</feature>
<gene>
    <name evidence="11" type="primary">LOC103716093</name>
</gene>
<evidence type="ECO:0000256" key="6">
    <source>
        <dbReference type="PROSITE-ProRule" id="PRU00703"/>
    </source>
</evidence>
<dbReference type="Pfam" id="PF01380">
    <property type="entry name" value="SIS"/>
    <property type="match status" value="1"/>
</dbReference>
<name>A0A8B8ZGV5_PHODC</name>
<evidence type="ECO:0000259" key="9">
    <source>
        <dbReference type="PROSITE" id="PS51464"/>
    </source>
</evidence>
<proteinExistence type="inferred from homology"/>
<feature type="domain" description="CBS" evidence="8">
    <location>
        <begin position="231"/>
        <end position="290"/>
    </location>
</feature>
<keyword evidence="2" id="KW-0677">Repeat</keyword>
<dbReference type="GeneID" id="103716093"/>
<feature type="site" description="Catalytically relevant" evidence="5">
    <location>
        <position position="214"/>
    </location>
</feature>
<evidence type="ECO:0000256" key="3">
    <source>
        <dbReference type="ARBA" id="ARBA00023122"/>
    </source>
</evidence>
<dbReference type="Gene3D" id="3.40.50.10490">
    <property type="entry name" value="Glucose-6-phosphate isomerase like protein, domain 1"/>
    <property type="match status" value="1"/>
</dbReference>
<dbReference type="KEGG" id="pda:103716093"/>
<accession>A0A8B8ZGV5</accession>
<dbReference type="Proteomes" id="UP000228380">
    <property type="component" value="Chromosome 2"/>
</dbReference>
<dbReference type="AlphaFoldDB" id="A0A8B8ZGV5"/>
<dbReference type="InterPro" id="IPR001347">
    <property type="entry name" value="SIS_dom"/>
</dbReference>
<evidence type="ECO:0000256" key="4">
    <source>
        <dbReference type="PIRNR" id="PIRNR004692"/>
    </source>
</evidence>
<dbReference type="PROSITE" id="PS51371">
    <property type="entry name" value="CBS"/>
    <property type="match status" value="2"/>
</dbReference>
<dbReference type="OrthoDB" id="1872003at2759"/>
<dbReference type="CDD" id="cd05014">
    <property type="entry name" value="SIS_Kpsf"/>
    <property type="match status" value="1"/>
</dbReference>
<evidence type="ECO:0000313" key="10">
    <source>
        <dbReference type="Proteomes" id="UP000228380"/>
    </source>
</evidence>
<organism evidence="10 11">
    <name type="scientific">Phoenix dactylifera</name>
    <name type="common">Date palm</name>
    <dbReference type="NCBI Taxonomy" id="42345"/>
    <lineage>
        <taxon>Eukaryota</taxon>
        <taxon>Viridiplantae</taxon>
        <taxon>Streptophyta</taxon>
        <taxon>Embryophyta</taxon>
        <taxon>Tracheophyta</taxon>
        <taxon>Spermatophyta</taxon>
        <taxon>Magnoliopsida</taxon>
        <taxon>Liliopsida</taxon>
        <taxon>Arecaceae</taxon>
        <taxon>Coryphoideae</taxon>
        <taxon>Phoeniceae</taxon>
        <taxon>Phoenix</taxon>
    </lineage>
</organism>
<protein>
    <submittedName>
        <fullName evidence="11">Probable arabinose 5-phosphate isomerase</fullName>
    </submittedName>
</protein>
<dbReference type="CDD" id="cd04604">
    <property type="entry name" value="CBS_pair_SIS_assoc"/>
    <property type="match status" value="1"/>
</dbReference>
<evidence type="ECO:0000256" key="5">
    <source>
        <dbReference type="PIRSR" id="PIRSR004692-3"/>
    </source>
</evidence>
<dbReference type="PANTHER" id="PTHR47476:SF2">
    <property type="entry name" value="ARABINOSE 5-PHOSPHATE ISOMERASE-RELATED"/>
    <property type="match status" value="1"/>
</dbReference>
<dbReference type="PIRSF" id="PIRSF004692">
    <property type="entry name" value="KdsD_KpsF"/>
    <property type="match status" value="1"/>
</dbReference>